<keyword evidence="3" id="KW-1185">Reference proteome</keyword>
<dbReference type="InterPro" id="IPR039422">
    <property type="entry name" value="MarR/SlyA-like"/>
</dbReference>
<feature type="domain" description="HTH marR-type" evidence="1">
    <location>
        <begin position="19"/>
        <end position="151"/>
    </location>
</feature>
<keyword evidence="2" id="KW-0238">DNA-binding</keyword>
<dbReference type="RefSeq" id="WP_307284405.1">
    <property type="nucleotide sequence ID" value="NZ_JAUSVX010000024.1"/>
</dbReference>
<dbReference type="Pfam" id="PF12802">
    <property type="entry name" value="MarR_2"/>
    <property type="match status" value="1"/>
</dbReference>
<dbReference type="Gene3D" id="1.10.10.10">
    <property type="entry name" value="Winged helix-like DNA-binding domain superfamily/Winged helix DNA-binding domain"/>
    <property type="match status" value="1"/>
</dbReference>
<proteinExistence type="predicted"/>
<evidence type="ECO:0000259" key="1">
    <source>
        <dbReference type="PROSITE" id="PS50995"/>
    </source>
</evidence>
<dbReference type="SUPFAM" id="SSF46785">
    <property type="entry name" value="Winged helix' DNA-binding domain"/>
    <property type="match status" value="1"/>
</dbReference>
<sequence length="159" mass="17020">MRKTQPTVPPLGQGKRGEEGHLAYLLRQASAATRLRMERALADLGVTPPQFAVLTMLAAYPGLSNADLARLALLTPQTVSVIVANLERAGALARRPHAVHGRIQHLDVTQAGAALLARCRERVTVLEESLAAGLTATEERTVRRWLVALALEGHGEGSP</sequence>
<gene>
    <name evidence="2" type="ORF">QO011_007609</name>
</gene>
<comment type="caution">
    <text evidence="2">The sequence shown here is derived from an EMBL/GenBank/DDBJ whole genome shotgun (WGS) entry which is preliminary data.</text>
</comment>
<reference evidence="2 3" key="1">
    <citation type="submission" date="2023-07" db="EMBL/GenBank/DDBJ databases">
        <title>Genomic Encyclopedia of Type Strains, Phase IV (KMG-IV): sequencing the most valuable type-strain genomes for metagenomic binning, comparative biology and taxonomic classification.</title>
        <authorList>
            <person name="Goeker M."/>
        </authorList>
    </citation>
    <scope>NUCLEOTIDE SEQUENCE [LARGE SCALE GENOMIC DNA]</scope>
    <source>
        <strain evidence="2 3">DSM 19619</strain>
    </source>
</reference>
<dbReference type="InterPro" id="IPR000835">
    <property type="entry name" value="HTH_MarR-typ"/>
</dbReference>
<dbReference type="PANTHER" id="PTHR33164">
    <property type="entry name" value="TRANSCRIPTIONAL REGULATOR, MARR FAMILY"/>
    <property type="match status" value="1"/>
</dbReference>
<protein>
    <submittedName>
        <fullName evidence="2">DNA-binding MarR family transcriptional regulator</fullName>
    </submittedName>
</protein>
<name>A0ABU0JMG5_9HYPH</name>
<dbReference type="GO" id="GO:0003677">
    <property type="term" value="F:DNA binding"/>
    <property type="evidence" value="ECO:0007669"/>
    <property type="project" value="UniProtKB-KW"/>
</dbReference>
<dbReference type="SMART" id="SM00347">
    <property type="entry name" value="HTH_MARR"/>
    <property type="match status" value="1"/>
</dbReference>
<accession>A0ABU0JMG5</accession>
<organism evidence="2 3">
    <name type="scientific">Labrys wisconsinensis</name>
    <dbReference type="NCBI Taxonomy" id="425677"/>
    <lineage>
        <taxon>Bacteria</taxon>
        <taxon>Pseudomonadati</taxon>
        <taxon>Pseudomonadota</taxon>
        <taxon>Alphaproteobacteria</taxon>
        <taxon>Hyphomicrobiales</taxon>
        <taxon>Xanthobacteraceae</taxon>
        <taxon>Labrys</taxon>
    </lineage>
</organism>
<dbReference type="Proteomes" id="UP001242480">
    <property type="component" value="Unassembled WGS sequence"/>
</dbReference>
<dbReference type="PROSITE" id="PS50995">
    <property type="entry name" value="HTH_MARR_2"/>
    <property type="match status" value="1"/>
</dbReference>
<dbReference type="PANTHER" id="PTHR33164:SF43">
    <property type="entry name" value="HTH-TYPE TRANSCRIPTIONAL REPRESSOR YETL"/>
    <property type="match status" value="1"/>
</dbReference>
<dbReference type="EMBL" id="JAUSVX010000024">
    <property type="protein sequence ID" value="MDQ0474568.1"/>
    <property type="molecule type" value="Genomic_DNA"/>
</dbReference>
<dbReference type="InterPro" id="IPR036390">
    <property type="entry name" value="WH_DNA-bd_sf"/>
</dbReference>
<evidence type="ECO:0000313" key="2">
    <source>
        <dbReference type="EMBL" id="MDQ0474568.1"/>
    </source>
</evidence>
<dbReference type="InterPro" id="IPR036388">
    <property type="entry name" value="WH-like_DNA-bd_sf"/>
</dbReference>
<evidence type="ECO:0000313" key="3">
    <source>
        <dbReference type="Proteomes" id="UP001242480"/>
    </source>
</evidence>